<dbReference type="EMBL" id="MAEL01000035">
    <property type="protein sequence ID" value="KAF1304123.1"/>
    <property type="molecule type" value="Genomic_DNA"/>
</dbReference>
<accession>A0ABQ6YZT4</accession>
<protein>
    <recommendedName>
        <fullName evidence="1">Mga helix-turn-helix domain-containing protein</fullName>
    </recommendedName>
</protein>
<feature type="domain" description="Mga helix-turn-helix" evidence="1">
    <location>
        <begin position="81"/>
        <end position="155"/>
    </location>
</feature>
<dbReference type="Proteomes" id="UP000782705">
    <property type="component" value="Unassembled WGS sequence"/>
</dbReference>
<dbReference type="Pfam" id="PF05043">
    <property type="entry name" value="Mga"/>
    <property type="match status" value="1"/>
</dbReference>
<comment type="caution">
    <text evidence="2">The sequence shown here is derived from an EMBL/GenBank/DDBJ whole genome shotgun (WGS) entry which is preliminary data.</text>
</comment>
<dbReference type="InterPro" id="IPR007737">
    <property type="entry name" value="Mga_HTH"/>
</dbReference>
<evidence type="ECO:0000259" key="1">
    <source>
        <dbReference type="Pfam" id="PF05043"/>
    </source>
</evidence>
<gene>
    <name evidence="2" type="ORF">BAU17_04310</name>
</gene>
<dbReference type="RefSeq" id="WP_161901994.1">
    <property type="nucleotide sequence ID" value="NZ_MAEL01000035.1"/>
</dbReference>
<proteinExistence type="predicted"/>
<evidence type="ECO:0000313" key="3">
    <source>
        <dbReference type="Proteomes" id="UP000782705"/>
    </source>
</evidence>
<name>A0ABQ6YZT4_9ENTE</name>
<keyword evidence="3" id="KW-1185">Reference proteome</keyword>
<organism evidence="2 3">
    <name type="scientific">Candidatus Enterococcus willemsii</name>
    <dbReference type="NCBI Taxonomy" id="1857215"/>
    <lineage>
        <taxon>Bacteria</taxon>
        <taxon>Bacillati</taxon>
        <taxon>Bacillota</taxon>
        <taxon>Bacilli</taxon>
        <taxon>Lactobacillales</taxon>
        <taxon>Enterococcaceae</taxon>
        <taxon>Enterococcus</taxon>
    </lineage>
</organism>
<evidence type="ECO:0000313" key="2">
    <source>
        <dbReference type="EMBL" id="KAF1304123.1"/>
    </source>
</evidence>
<sequence>MFQTILLKQDQLIYQVFQYLQIENPCSLDKLCQKLQKAPAALKRYLQNWQKEPLNRATGVGFYLKKNILRGIYAEEHGQLFFSTLLHRSDAFQLLLKVLDNPYYSTKELRRSMHISAASFQRRVQQLLPLLNHYQLELSFMHTPALKGNLAQIRWLAWITSLLADPPHSYQSEALFQRYQSIQRQRPTKDYIVRPTPVYYAPPYQLSERGFTFLWQQLTGLEKIWAPATINDTIFFALHAHTTLDSCVFREMQQKFHQIHGLCSFFTGEIVVPYKPLSDETQRLVQSFRLLLPNYNQLLTKHPEIPVLYEYLLTDYRRIQQQLFVAEE</sequence>
<reference evidence="2 3" key="1">
    <citation type="submission" date="2016-06" db="EMBL/GenBank/DDBJ databases">
        <title>Four novel species of enterococci isolated from chicken manure.</title>
        <authorList>
            <person name="Van Tyne D."/>
        </authorList>
    </citation>
    <scope>NUCLEOTIDE SEQUENCE [LARGE SCALE GENOMIC DNA]</scope>
    <source>
        <strain evidence="2 3">CU12B</strain>
    </source>
</reference>